<feature type="transmembrane region" description="Helical" evidence="6">
    <location>
        <begin position="45"/>
        <end position="66"/>
    </location>
</feature>
<evidence type="ECO:0000256" key="4">
    <source>
        <dbReference type="ARBA" id="ARBA00022989"/>
    </source>
</evidence>
<comment type="caution">
    <text evidence="7">The sequence shown here is derived from an EMBL/GenBank/DDBJ whole genome shotgun (WGS) entry which is preliminary data.</text>
</comment>
<evidence type="ECO:0000256" key="2">
    <source>
        <dbReference type="ARBA" id="ARBA00022692"/>
    </source>
</evidence>
<dbReference type="InterPro" id="IPR018365">
    <property type="entry name" value="Cell_cycle_FtsW-rel_CS"/>
</dbReference>
<sequence>MLDKLKRVDWLVIMILVGFMMISTLLIHSAIEGQAKFAGFDKRNVILYILGFIGLFTTMFIDYRILSKAGPFIYGIGFILLIYVLFFGEPINNAKGWIKLGSFTFQPAELMKLAIIILVAQLMARRNGEQLDLLKDALPITMVVFVPFVVVMLQPDLGNAIIYMVILVGMLWIGNLRLKIVLAGLTVAVVFFASFLFLYQSYHDQLESYLREQEKAHWMTRVDTFLYPEKVSSDAIYHVKHSKIAIGTGGLTGEGFKQGEWNSKHFVPYTYSDSIFSVLGEEFGFIGSSMLMLLYFLLIYRMILISLQASHLSGAYMIIGIVSMFVFQVFENVGMLIGLMPLTGITLPFISYGGTSLLINMASIGLVLSVKVHQEKKSMFVEE</sequence>
<accession>A0ABW5R8P3</accession>
<comment type="subcellular location">
    <subcellularLocation>
        <location evidence="1">Membrane</location>
        <topology evidence="1">Multi-pass membrane protein</topology>
    </subcellularLocation>
</comment>
<keyword evidence="3" id="KW-0133">Cell shape</keyword>
<evidence type="ECO:0000256" key="5">
    <source>
        <dbReference type="ARBA" id="ARBA00023136"/>
    </source>
</evidence>
<dbReference type="InterPro" id="IPR001182">
    <property type="entry name" value="FtsW/RodA"/>
</dbReference>
<evidence type="ECO:0000256" key="1">
    <source>
        <dbReference type="ARBA" id="ARBA00004141"/>
    </source>
</evidence>
<feature type="transmembrane region" description="Helical" evidence="6">
    <location>
        <begin position="103"/>
        <end position="124"/>
    </location>
</feature>
<evidence type="ECO:0000313" key="8">
    <source>
        <dbReference type="Proteomes" id="UP001597497"/>
    </source>
</evidence>
<keyword evidence="5 6" id="KW-0472">Membrane</keyword>
<dbReference type="PANTHER" id="PTHR30474">
    <property type="entry name" value="CELL CYCLE PROTEIN"/>
    <property type="match status" value="1"/>
</dbReference>
<evidence type="ECO:0000313" key="7">
    <source>
        <dbReference type="EMBL" id="MFD2670482.1"/>
    </source>
</evidence>
<feature type="transmembrane region" description="Helical" evidence="6">
    <location>
        <begin position="315"/>
        <end position="337"/>
    </location>
</feature>
<evidence type="ECO:0000256" key="6">
    <source>
        <dbReference type="SAM" id="Phobius"/>
    </source>
</evidence>
<name>A0ABW5R8P3_9BACL</name>
<dbReference type="PANTHER" id="PTHR30474:SF1">
    <property type="entry name" value="PEPTIDOGLYCAN GLYCOSYLTRANSFERASE MRDB"/>
    <property type="match status" value="1"/>
</dbReference>
<feature type="transmembrane region" description="Helical" evidence="6">
    <location>
        <begin position="72"/>
        <end position="91"/>
    </location>
</feature>
<protein>
    <submittedName>
        <fullName evidence="7">FtsW/RodA/SpoVE family cell cycle protein</fullName>
    </submittedName>
</protein>
<dbReference type="Pfam" id="PF01098">
    <property type="entry name" value="FTSW_RODA_SPOVE"/>
    <property type="match status" value="1"/>
</dbReference>
<keyword evidence="2 6" id="KW-0812">Transmembrane</keyword>
<keyword evidence="8" id="KW-1185">Reference proteome</keyword>
<organism evidence="7 8">
    <name type="scientific">Marinicrinis sediminis</name>
    <dbReference type="NCBI Taxonomy" id="1652465"/>
    <lineage>
        <taxon>Bacteria</taxon>
        <taxon>Bacillati</taxon>
        <taxon>Bacillota</taxon>
        <taxon>Bacilli</taxon>
        <taxon>Bacillales</taxon>
        <taxon>Paenibacillaceae</taxon>
    </lineage>
</organism>
<keyword evidence="4 6" id="KW-1133">Transmembrane helix</keyword>
<proteinExistence type="predicted"/>
<feature type="transmembrane region" description="Helical" evidence="6">
    <location>
        <begin position="283"/>
        <end position="303"/>
    </location>
</feature>
<feature type="transmembrane region" description="Helical" evidence="6">
    <location>
        <begin position="349"/>
        <end position="370"/>
    </location>
</feature>
<dbReference type="Proteomes" id="UP001597497">
    <property type="component" value="Unassembled WGS sequence"/>
</dbReference>
<feature type="transmembrane region" description="Helical" evidence="6">
    <location>
        <begin position="180"/>
        <end position="199"/>
    </location>
</feature>
<evidence type="ECO:0000256" key="3">
    <source>
        <dbReference type="ARBA" id="ARBA00022960"/>
    </source>
</evidence>
<gene>
    <name evidence="7" type="ORF">ACFSUC_02525</name>
</gene>
<dbReference type="PROSITE" id="PS00428">
    <property type="entry name" value="FTSW_RODA_SPOVE"/>
    <property type="match status" value="1"/>
</dbReference>
<dbReference type="RefSeq" id="WP_379927871.1">
    <property type="nucleotide sequence ID" value="NZ_JBHUMM010000002.1"/>
</dbReference>
<feature type="transmembrane region" description="Helical" evidence="6">
    <location>
        <begin position="12"/>
        <end position="33"/>
    </location>
</feature>
<reference evidence="8" key="1">
    <citation type="journal article" date="2019" name="Int. J. Syst. Evol. Microbiol.">
        <title>The Global Catalogue of Microorganisms (GCM) 10K type strain sequencing project: providing services to taxonomists for standard genome sequencing and annotation.</title>
        <authorList>
            <consortium name="The Broad Institute Genomics Platform"/>
            <consortium name="The Broad Institute Genome Sequencing Center for Infectious Disease"/>
            <person name="Wu L."/>
            <person name="Ma J."/>
        </authorList>
    </citation>
    <scope>NUCLEOTIDE SEQUENCE [LARGE SCALE GENOMIC DNA]</scope>
    <source>
        <strain evidence="8">KCTC 33676</strain>
    </source>
</reference>
<dbReference type="EMBL" id="JBHUMM010000002">
    <property type="protein sequence ID" value="MFD2670482.1"/>
    <property type="molecule type" value="Genomic_DNA"/>
</dbReference>
<feature type="transmembrane region" description="Helical" evidence="6">
    <location>
        <begin position="144"/>
        <end position="173"/>
    </location>
</feature>